<dbReference type="OrthoDB" id="288358at2"/>
<dbReference type="AlphaFoldDB" id="A0A2S8FL42"/>
<reference evidence="1 2" key="1">
    <citation type="submission" date="2018-02" db="EMBL/GenBank/DDBJ databases">
        <title>Comparative genomes isolates from brazilian mangrove.</title>
        <authorList>
            <person name="Araujo J.E."/>
            <person name="Taketani R.G."/>
            <person name="Silva M.C.P."/>
            <person name="Loureco M.V."/>
            <person name="Andreote F.D."/>
        </authorList>
    </citation>
    <scope>NUCLEOTIDE SEQUENCE [LARGE SCALE GENOMIC DNA]</scope>
    <source>
        <strain evidence="1 2">Hex-1 MGV</strain>
    </source>
</reference>
<evidence type="ECO:0000313" key="1">
    <source>
        <dbReference type="EMBL" id="PQO32634.1"/>
    </source>
</evidence>
<sequence>MKYFTLKWWLGLQDGRGEDPVEEFQDHVASIQDVLPKDFRTLSESVSLHDARLRRMEFDAATQALEMKLDACGGGGKSRKLTLRYLQVDSFLSTANPALGLPGPFGYGDLGYDEPHRLADGRFEHRILFSSGIELRIRFSNFQLVD</sequence>
<protein>
    <submittedName>
        <fullName evidence="1">Uncharacterized protein</fullName>
    </submittedName>
</protein>
<organism evidence="1 2">
    <name type="scientific">Blastopirellula marina</name>
    <dbReference type="NCBI Taxonomy" id="124"/>
    <lineage>
        <taxon>Bacteria</taxon>
        <taxon>Pseudomonadati</taxon>
        <taxon>Planctomycetota</taxon>
        <taxon>Planctomycetia</taxon>
        <taxon>Pirellulales</taxon>
        <taxon>Pirellulaceae</taxon>
        <taxon>Blastopirellula</taxon>
    </lineage>
</organism>
<name>A0A2S8FL42_9BACT</name>
<gene>
    <name evidence="1" type="ORF">C5Y83_20735</name>
</gene>
<proteinExistence type="predicted"/>
<evidence type="ECO:0000313" key="2">
    <source>
        <dbReference type="Proteomes" id="UP000238322"/>
    </source>
</evidence>
<dbReference type="RefSeq" id="WP_105331645.1">
    <property type="nucleotide sequence ID" value="NZ_PUHY01000012.1"/>
</dbReference>
<accession>A0A2S8FL42</accession>
<dbReference type="EMBL" id="PUHY01000012">
    <property type="protein sequence ID" value="PQO32634.1"/>
    <property type="molecule type" value="Genomic_DNA"/>
</dbReference>
<comment type="caution">
    <text evidence="1">The sequence shown here is derived from an EMBL/GenBank/DDBJ whole genome shotgun (WGS) entry which is preliminary data.</text>
</comment>
<dbReference type="Proteomes" id="UP000238322">
    <property type="component" value="Unassembled WGS sequence"/>
</dbReference>